<protein>
    <submittedName>
        <fullName evidence="2">Tn3 family transposase</fullName>
    </submittedName>
</protein>
<dbReference type="AlphaFoldDB" id="A0A5D3G0U9"/>
<evidence type="ECO:0000313" key="2">
    <source>
        <dbReference type="EMBL" id="TYK54013.1"/>
    </source>
</evidence>
<organism evidence="2 3">
    <name type="scientific">Pseudomonas synxantha</name>
    <dbReference type="NCBI Taxonomy" id="47883"/>
    <lineage>
        <taxon>Bacteria</taxon>
        <taxon>Pseudomonadati</taxon>
        <taxon>Pseudomonadota</taxon>
        <taxon>Gammaproteobacteria</taxon>
        <taxon>Pseudomonadales</taxon>
        <taxon>Pseudomonadaceae</taxon>
        <taxon>Pseudomonas</taxon>
    </lineage>
</organism>
<sequence>MVDACSRYRARRGRRATLYRYRLSNAVCGGSSPARRSTTKHYKPSCLRPFRAARPGEALSVRFIPSSLSSPAQSQLELAQVWGGGEVASADGIRFVVPVRTVHAGPNPKYFGTGRGVVSVRPTHLPGPDAKGDGVHLI</sequence>
<gene>
    <name evidence="2" type="ORF">FXO26_29990</name>
</gene>
<proteinExistence type="predicted"/>
<comment type="caution">
    <text evidence="2">The sequence shown here is derived from an EMBL/GenBank/DDBJ whole genome shotgun (WGS) entry which is preliminary data.</text>
</comment>
<feature type="domain" description="Tn3 transposase DDE" evidence="1">
    <location>
        <begin position="72"/>
        <end position="119"/>
    </location>
</feature>
<evidence type="ECO:0000259" key="1">
    <source>
        <dbReference type="Pfam" id="PF01526"/>
    </source>
</evidence>
<accession>A0A5D3G0U9</accession>
<dbReference type="EMBL" id="VSRO01000026">
    <property type="protein sequence ID" value="TYK54013.1"/>
    <property type="molecule type" value="Genomic_DNA"/>
</dbReference>
<name>A0A5D3G0U9_9PSED</name>
<evidence type="ECO:0000313" key="3">
    <source>
        <dbReference type="Proteomes" id="UP000324029"/>
    </source>
</evidence>
<dbReference type="Pfam" id="PF01526">
    <property type="entry name" value="DDE_Tnp_Tn3"/>
    <property type="match status" value="1"/>
</dbReference>
<dbReference type="GO" id="GO:0006313">
    <property type="term" value="P:DNA transposition"/>
    <property type="evidence" value="ECO:0007669"/>
    <property type="project" value="InterPro"/>
</dbReference>
<dbReference type="GO" id="GO:0004803">
    <property type="term" value="F:transposase activity"/>
    <property type="evidence" value="ECO:0007669"/>
    <property type="project" value="InterPro"/>
</dbReference>
<reference evidence="2 3" key="1">
    <citation type="submission" date="2019-08" db="EMBL/GenBank/DDBJ databases">
        <title>Subclass B2 metallo-beta lactamase from Pseudomonas synxantha.</title>
        <authorList>
            <person name="Poirel L."/>
            <person name="Palmieri M."/>
            <person name="Masseron A."/>
            <person name="Perreten V."/>
            <person name="Nordman P."/>
        </authorList>
    </citation>
    <scope>NUCLEOTIDE SEQUENCE [LARGE SCALE GENOMIC DNA]</scope>
    <source>
        <strain evidence="2 3">MCP106</strain>
    </source>
</reference>
<dbReference type="InterPro" id="IPR002513">
    <property type="entry name" value="Tn3_Tnp_DDE_dom"/>
</dbReference>
<dbReference type="Proteomes" id="UP000324029">
    <property type="component" value="Unassembled WGS sequence"/>
</dbReference>
<reference evidence="2 3" key="2">
    <citation type="submission" date="2019-08" db="EMBL/GenBank/DDBJ databases">
        <authorList>
            <person name="Brilhante M."/>
            <person name="Perreten V."/>
        </authorList>
    </citation>
    <scope>NUCLEOTIDE SEQUENCE [LARGE SCALE GENOMIC DNA]</scope>
    <source>
        <strain evidence="2 3">MCP106</strain>
    </source>
</reference>